<proteinExistence type="predicted"/>
<keyword evidence="3" id="KW-1185">Reference proteome</keyword>
<dbReference type="OrthoDB" id="6497308at2759"/>
<organism evidence="2 3">
    <name type="scientific">Cinara cedri</name>
    <dbReference type="NCBI Taxonomy" id="506608"/>
    <lineage>
        <taxon>Eukaryota</taxon>
        <taxon>Metazoa</taxon>
        <taxon>Ecdysozoa</taxon>
        <taxon>Arthropoda</taxon>
        <taxon>Hexapoda</taxon>
        <taxon>Insecta</taxon>
        <taxon>Pterygota</taxon>
        <taxon>Neoptera</taxon>
        <taxon>Paraneoptera</taxon>
        <taxon>Hemiptera</taxon>
        <taxon>Sternorrhyncha</taxon>
        <taxon>Aphidomorpha</taxon>
        <taxon>Aphidoidea</taxon>
        <taxon>Aphididae</taxon>
        <taxon>Lachninae</taxon>
        <taxon>Cinara</taxon>
    </lineage>
</organism>
<protein>
    <submittedName>
        <fullName evidence="2">Uncharacterized protein</fullName>
    </submittedName>
</protein>
<evidence type="ECO:0000313" key="2">
    <source>
        <dbReference type="EMBL" id="VVC26380.1"/>
    </source>
</evidence>
<name>A0A5E4M4Z3_9HEMI</name>
<feature type="compositionally biased region" description="Acidic residues" evidence="1">
    <location>
        <begin position="47"/>
        <end position="63"/>
    </location>
</feature>
<feature type="compositionally biased region" description="Low complexity" evidence="1">
    <location>
        <begin position="88"/>
        <end position="97"/>
    </location>
</feature>
<dbReference type="AlphaFoldDB" id="A0A5E4M4Z3"/>
<accession>A0A5E4M4Z3</accession>
<gene>
    <name evidence="2" type="ORF">CINCED_3A024864</name>
</gene>
<dbReference type="Proteomes" id="UP000325440">
    <property type="component" value="Unassembled WGS sequence"/>
</dbReference>
<evidence type="ECO:0000256" key="1">
    <source>
        <dbReference type="SAM" id="MobiDB-lite"/>
    </source>
</evidence>
<feature type="region of interest" description="Disordered" evidence="1">
    <location>
        <begin position="1"/>
        <end position="120"/>
    </location>
</feature>
<feature type="compositionally biased region" description="Pro residues" evidence="1">
    <location>
        <begin position="70"/>
        <end position="87"/>
    </location>
</feature>
<dbReference type="EMBL" id="CABPRJ010000031">
    <property type="protein sequence ID" value="VVC26380.1"/>
    <property type="molecule type" value="Genomic_DNA"/>
</dbReference>
<evidence type="ECO:0000313" key="3">
    <source>
        <dbReference type="Proteomes" id="UP000325440"/>
    </source>
</evidence>
<feature type="compositionally biased region" description="Basic and acidic residues" evidence="1">
    <location>
        <begin position="7"/>
        <end position="30"/>
    </location>
</feature>
<sequence length="742" mass="84278">MNFVLAEPEKKPKSARKAPDAPDAPAEKVGRLTIPGESDGTDRQPATDDEDDDDYDDYDDDNWAADFTNPPEPVDPLLLPPPPPPPQTTMTLTTQPQFPSPPPPDSYMNSDDGNGDENLSEIDRNTMKSYKLSVEVGKFGWNPISDHESIPFIMRNVNQHEYFVPTRMVNITKYLKTLHLDIFYKCLSIDSFFISNYEANLLTVINSEHCDNVYGSESFYTNKDFIVRLEDVVELYAFLECCTKKLKKSTSKIQSNKEKFGFIHIYLNSKINSYVPFVKKDGHKCVPLFFFEGQIENLKDHIFELEGWDLTYLKFCCRVQDIKAEFYSESSCAVVSLDNIIQYFELETTFEDFWPSETIELSQLLHCPKTEEVPSDSWFKKPYYYDYINAKKINRSNSPTTELQTVVLLPARSNSPTTELQTVVLLPTRSNSPTTELQTVVLLPTQSNSPTSELQRVAPLPIQSNILTTSSAYEQQIVEPLPLLPPQSPIISNLSLNLPNHRQPSNASDFDVSFGVGGNQSAIRNPLLLYNDHTTVNSSLLNKDNTNVQAHHRLPQPNLLNTNSVTPQMTLIDSVSQNTQECNAKNKVKPPEFKIVDTFSDPATQSEDTSVIELIRIQERDWQISSSQLAYEVKSTTLQGNIISFINKSPYDYSVVLVTLKDVVKWLIPFSNIEICGLIFQNELHKTLYCGNTEQISLLYKNGVADNQIPIRTPLINLRDVNDNLEDLELMANLLHEKYFKK</sequence>
<reference evidence="2 3" key="1">
    <citation type="submission" date="2019-08" db="EMBL/GenBank/DDBJ databases">
        <authorList>
            <person name="Alioto T."/>
            <person name="Alioto T."/>
            <person name="Gomez Garrido J."/>
        </authorList>
    </citation>
    <scope>NUCLEOTIDE SEQUENCE [LARGE SCALE GENOMIC DNA]</scope>
</reference>